<organism evidence="1 2">
    <name type="scientific">Rhizophagus irregularis</name>
    <dbReference type="NCBI Taxonomy" id="588596"/>
    <lineage>
        <taxon>Eukaryota</taxon>
        <taxon>Fungi</taxon>
        <taxon>Fungi incertae sedis</taxon>
        <taxon>Mucoromycota</taxon>
        <taxon>Glomeromycotina</taxon>
        <taxon>Glomeromycetes</taxon>
        <taxon>Glomerales</taxon>
        <taxon>Glomeraceae</taxon>
        <taxon>Rhizophagus</taxon>
    </lineage>
</organism>
<dbReference type="AlphaFoldDB" id="A0A2I1HKN1"/>
<keyword evidence="2" id="KW-1185">Reference proteome</keyword>
<name>A0A2I1HKN1_9GLOM</name>
<evidence type="ECO:0000313" key="1">
    <source>
        <dbReference type="EMBL" id="PKY59433.1"/>
    </source>
</evidence>
<accession>A0A2I1HKN1</accession>
<proteinExistence type="predicted"/>
<dbReference type="Proteomes" id="UP000234323">
    <property type="component" value="Unassembled WGS sequence"/>
</dbReference>
<gene>
    <name evidence="1" type="ORF">RhiirA4_482181</name>
</gene>
<protein>
    <submittedName>
        <fullName evidence="1">Uncharacterized protein</fullName>
    </submittedName>
</protein>
<comment type="caution">
    <text evidence="1">The sequence shown here is derived from an EMBL/GenBank/DDBJ whole genome shotgun (WGS) entry which is preliminary data.</text>
</comment>
<sequence length="55" mass="6303">MVCVLNQYVLALILHFKSVKFYIASSLNFELLLQIVFDFGLEYADIMLAPSALEF</sequence>
<reference evidence="1 2" key="1">
    <citation type="submission" date="2015-10" db="EMBL/GenBank/DDBJ databases">
        <title>Genome analyses suggest a sexual origin of heterokaryosis in a supposedly ancient asexual fungus.</title>
        <authorList>
            <person name="Ropars J."/>
            <person name="Sedzielewska K."/>
            <person name="Noel J."/>
            <person name="Charron P."/>
            <person name="Farinelli L."/>
            <person name="Marton T."/>
            <person name="Kruger M."/>
            <person name="Pelin A."/>
            <person name="Brachmann A."/>
            <person name="Corradi N."/>
        </authorList>
    </citation>
    <scope>NUCLEOTIDE SEQUENCE [LARGE SCALE GENOMIC DNA]</scope>
    <source>
        <strain evidence="1 2">A4</strain>
    </source>
</reference>
<evidence type="ECO:0000313" key="2">
    <source>
        <dbReference type="Proteomes" id="UP000234323"/>
    </source>
</evidence>
<dbReference type="EMBL" id="LLXI01003562">
    <property type="protein sequence ID" value="PKY59433.1"/>
    <property type="molecule type" value="Genomic_DNA"/>
</dbReference>